<gene>
    <name evidence="1" type="ORF">HYPSUDRAFT_639117</name>
</gene>
<keyword evidence="2" id="KW-1185">Reference proteome</keyword>
<name>A0A0D2L6Z9_HYPSF</name>
<protein>
    <submittedName>
        <fullName evidence="1">Uncharacterized protein</fullName>
    </submittedName>
</protein>
<dbReference type="EMBL" id="KN817547">
    <property type="protein sequence ID" value="KJA22807.1"/>
    <property type="molecule type" value="Genomic_DNA"/>
</dbReference>
<reference evidence="2" key="1">
    <citation type="submission" date="2014-04" db="EMBL/GenBank/DDBJ databases">
        <title>Evolutionary Origins and Diversification of the Mycorrhizal Mutualists.</title>
        <authorList>
            <consortium name="DOE Joint Genome Institute"/>
            <consortium name="Mycorrhizal Genomics Consortium"/>
            <person name="Kohler A."/>
            <person name="Kuo A."/>
            <person name="Nagy L.G."/>
            <person name="Floudas D."/>
            <person name="Copeland A."/>
            <person name="Barry K.W."/>
            <person name="Cichocki N."/>
            <person name="Veneault-Fourrey C."/>
            <person name="LaButti K."/>
            <person name="Lindquist E.A."/>
            <person name="Lipzen A."/>
            <person name="Lundell T."/>
            <person name="Morin E."/>
            <person name="Murat C."/>
            <person name="Riley R."/>
            <person name="Ohm R."/>
            <person name="Sun H."/>
            <person name="Tunlid A."/>
            <person name="Henrissat B."/>
            <person name="Grigoriev I.V."/>
            <person name="Hibbett D.S."/>
            <person name="Martin F."/>
        </authorList>
    </citation>
    <scope>NUCLEOTIDE SEQUENCE [LARGE SCALE GENOMIC DNA]</scope>
    <source>
        <strain evidence="2">FD-334 SS-4</strain>
    </source>
</reference>
<accession>A0A0D2L6Z9</accession>
<evidence type="ECO:0000313" key="2">
    <source>
        <dbReference type="Proteomes" id="UP000054270"/>
    </source>
</evidence>
<evidence type="ECO:0000313" key="1">
    <source>
        <dbReference type="EMBL" id="KJA22807.1"/>
    </source>
</evidence>
<proteinExistence type="predicted"/>
<dbReference type="AlphaFoldDB" id="A0A0D2L6Z9"/>
<sequence length="202" mass="22656">MDLPTVCQDFGDGVGGSVYQQQLNVIIRYLSETGSINDLNHVKETHAIMDILARIEIESAIYTRWERIKRAMKATQTNIRSKLQNQCKRQGGCLSSGGLIGAVARKLIGVIRPTRTTGKSVLKAIRRKIRSQLQNRSRRQGGSPSSGGLTRAITREMIGSAKIKRTVKAVQKKSRTGCKIEARDRVEAHRRWRVIRPACFCR</sequence>
<organism evidence="1 2">
    <name type="scientific">Hypholoma sublateritium (strain FD-334 SS-4)</name>
    <dbReference type="NCBI Taxonomy" id="945553"/>
    <lineage>
        <taxon>Eukaryota</taxon>
        <taxon>Fungi</taxon>
        <taxon>Dikarya</taxon>
        <taxon>Basidiomycota</taxon>
        <taxon>Agaricomycotina</taxon>
        <taxon>Agaricomycetes</taxon>
        <taxon>Agaricomycetidae</taxon>
        <taxon>Agaricales</taxon>
        <taxon>Agaricineae</taxon>
        <taxon>Strophariaceae</taxon>
        <taxon>Hypholoma</taxon>
    </lineage>
</organism>
<dbReference type="Proteomes" id="UP000054270">
    <property type="component" value="Unassembled WGS sequence"/>
</dbReference>